<feature type="non-terminal residue" evidence="3">
    <location>
        <position position="1173"/>
    </location>
</feature>
<dbReference type="VEuPathDB" id="FungiDB:HZS61_008042"/>
<dbReference type="VEuPathDB" id="FungiDB:FOZG_17753"/>
<dbReference type="Proteomes" id="UP000285860">
    <property type="component" value="Unassembled WGS sequence"/>
</dbReference>
<dbReference type="VEuPathDB" id="FungiDB:HZS61_011511"/>
<feature type="region of interest" description="Disordered" evidence="1">
    <location>
        <begin position="663"/>
        <end position="684"/>
    </location>
</feature>
<dbReference type="VEuPathDB" id="FungiDB:HZS61_008140"/>
<dbReference type="InterPro" id="IPR022698">
    <property type="entry name" value="OrsD"/>
</dbReference>
<organism evidence="3 4">
    <name type="scientific">Fusarium oxysporum</name>
    <name type="common">Fusarium vascular wilt</name>
    <dbReference type="NCBI Taxonomy" id="5507"/>
    <lineage>
        <taxon>Eukaryota</taxon>
        <taxon>Fungi</taxon>
        <taxon>Dikarya</taxon>
        <taxon>Ascomycota</taxon>
        <taxon>Pezizomycotina</taxon>
        <taxon>Sordariomycetes</taxon>
        <taxon>Hypocreomycetidae</taxon>
        <taxon>Hypocreales</taxon>
        <taxon>Nectriaceae</taxon>
        <taxon>Fusarium</taxon>
        <taxon>Fusarium oxysporum species complex</taxon>
    </lineage>
</organism>
<feature type="region of interest" description="Disordered" evidence="1">
    <location>
        <begin position="932"/>
        <end position="975"/>
    </location>
</feature>
<sequence>MEFVVYFVKTTETGRRRRGEAGGIKGLTQAGLVRTPVACQTLFHGTRCRYFIVKTRKVHEEIEESPSGSDTGSDATNMGPAFTQPRLEDIINLQLAQQENENSAISNQTGFNISFLSSDPRHQSQWLRVTEWPRFLEPHKQELPQVAALVSLPNLAKSYELGSPGSSEILLSILLDSLSRVITRSRSSLQDGTLNAFDQHRLNSFIAGRSSRKPLIHDLREDTYKKYSRVLQHLMCYIFRLAWLKRGPKLHYRLTEGQAVAMMDAVHTASEMSGASGDGQNPDHAEETRKRLDDKCLILMVSLLDHKLYGDVYDSIVVSFLAVMGIRQDVISSNAQKLSEAAEFTPKLSALIKMGQLLVAERALLAVELDEVDVPAHALEEMQDRFMTKDARSPISWSLKLRAYGKAVKDNTTSLGYIMWSDDNEILSYKKMRFSMTGLRDLVSAEVEAAQNQLADLLLVPPDTERKHIVPQVSLRSVVDDPSEGAPGWNFTCHPQNEVLHGHRRWILDRILKEAFLRRDFFDNESTADEVATHLRTRHRDIQPQHRQDLVEKIKQIPDIFRSRDEIRRYLQYSTDLIQPIPYLTPPEPDGLKCRACGHIVRRIQKIQKHCAEKHEWINPRGRGRPAPNCHTSADELPWEEHIACQRIFPSGEGSKWFQVNTQAKGRAGRSKVKSSTKKPQGTPYVLTSEASAHLQQVIDREGRYREALGQPRSTTNDTGTDTFAATSLWLDRTQWPSIYRGSRRDVLRALIRLPDRHSLNADYILGQGSSEGVPNLISPREDEQKISCIMRALDSVIDRCEDTVRCTSHNLRCWLLSSRLQSRREIAFSLVAEKSSEIKYRRIQNQFLAFIMRIYRMPGDSRREMMNVKIKPEISTQLDRIWEHDIWNYLDVSKGDWPVLERRGSRLIGTHSGPMGGQSTDVPLSIRAYQGSDGKEGAEDGEIDDENVEAWELEDEDEDDDEDDYDDSGYYDDDADGYTAGTHQDVFSDESGDFSAFAFDQFLELLFQLCIMLSTESFLNGQPSSTLLMYFSGILGFSADCQRFQLARQYCSKLSAMIYIQRILFLEQALPLRGYRFIGIPQRPEARHFECFDKVRAKYMVLGSQYPLAELISLRDFGRNVARTEPPSMLFHWSNDGEIVSHATLQVTMNDFRKLPDYFITQAEALCDGLMF</sequence>
<dbReference type="VEuPathDB" id="FungiDB:FOXG_22734"/>
<dbReference type="VEuPathDB" id="FungiDB:FOIG_16932"/>
<reference evidence="3 4" key="1">
    <citation type="journal article" date="2018" name="Sci. Rep.">
        <title>Characterisation of pathogen-specific regions and novel effector candidates in Fusarium oxysporum f. sp. cepae.</title>
        <authorList>
            <person name="Armitage A.D."/>
            <person name="Taylor A."/>
            <person name="Sobczyk M.K."/>
            <person name="Baxter L."/>
            <person name="Greenfield B.P."/>
            <person name="Bates H.J."/>
            <person name="Wilson F."/>
            <person name="Jackson A.C."/>
            <person name="Ott S."/>
            <person name="Harrison R.J."/>
            <person name="Clarkson J.P."/>
        </authorList>
    </citation>
    <scope>NUCLEOTIDE SEQUENCE [LARGE SCALE GENOMIC DNA]</scope>
    <source>
        <strain evidence="3 4">Fo_A28</strain>
    </source>
</reference>
<dbReference type="VEuPathDB" id="FungiDB:FOMG_19568"/>
<name>A0A420NNB7_FUSOX</name>
<dbReference type="AlphaFoldDB" id="A0A420NNB7"/>
<dbReference type="EMBL" id="MRCY01000632">
    <property type="protein sequence ID" value="RKK81755.1"/>
    <property type="molecule type" value="Genomic_DNA"/>
</dbReference>
<dbReference type="PROSITE" id="PS00028">
    <property type="entry name" value="ZINC_FINGER_C2H2_1"/>
    <property type="match status" value="1"/>
</dbReference>
<feature type="compositionally biased region" description="Acidic residues" evidence="1">
    <location>
        <begin position="940"/>
        <end position="975"/>
    </location>
</feature>
<dbReference type="VEuPathDB" id="FungiDB:FOXG_06486"/>
<evidence type="ECO:0000259" key="2">
    <source>
        <dbReference type="PROSITE" id="PS00028"/>
    </source>
</evidence>
<dbReference type="InterPro" id="IPR013087">
    <property type="entry name" value="Znf_C2H2_type"/>
</dbReference>
<feature type="compositionally biased region" description="Basic residues" evidence="1">
    <location>
        <begin position="667"/>
        <end position="677"/>
    </location>
</feature>
<feature type="region of interest" description="Disordered" evidence="1">
    <location>
        <begin position="61"/>
        <end position="81"/>
    </location>
</feature>
<accession>A0A420NNB7</accession>
<dbReference type="VEuPathDB" id="FungiDB:FOZG_18494"/>
<proteinExistence type="predicted"/>
<dbReference type="VEuPathDB" id="FungiDB:FOC1_g10000712"/>
<protein>
    <recommendedName>
        <fullName evidence="2">C2H2-type domain-containing protein</fullName>
    </recommendedName>
</protein>
<dbReference type="VEuPathDB" id="FungiDB:FOC4_g10000252"/>
<dbReference type="VEuPathDB" id="FungiDB:FOMG_17150"/>
<feature type="compositionally biased region" description="Polar residues" evidence="1">
    <location>
        <begin position="66"/>
        <end position="76"/>
    </location>
</feature>
<feature type="domain" description="C2H2-type" evidence="2">
    <location>
        <begin position="594"/>
        <end position="615"/>
    </location>
</feature>
<evidence type="ECO:0000313" key="3">
    <source>
        <dbReference type="EMBL" id="RKK81755.1"/>
    </source>
</evidence>
<dbReference type="Pfam" id="PF12013">
    <property type="entry name" value="OrsD"/>
    <property type="match status" value="1"/>
</dbReference>
<evidence type="ECO:0000313" key="4">
    <source>
        <dbReference type="Proteomes" id="UP000285860"/>
    </source>
</evidence>
<gene>
    <name evidence="3" type="ORF">BFJ68_g17598</name>
</gene>
<evidence type="ECO:0000256" key="1">
    <source>
        <dbReference type="SAM" id="MobiDB-lite"/>
    </source>
</evidence>
<comment type="caution">
    <text evidence="3">The sequence shown here is derived from an EMBL/GenBank/DDBJ whole genome shotgun (WGS) entry which is preliminary data.</text>
</comment>
<dbReference type="VEuPathDB" id="FungiDB:FOXG_06642"/>
<dbReference type="VEuPathDB" id="FungiDB:FOIG_16725"/>
<dbReference type="VEuPathDB" id="FungiDB:FOZG_17926"/>